<evidence type="ECO:0000256" key="2">
    <source>
        <dbReference type="SAM" id="Phobius"/>
    </source>
</evidence>
<name>A0A7M7NIS3_STRPU</name>
<reference evidence="3" key="2">
    <citation type="submission" date="2021-01" db="UniProtKB">
        <authorList>
            <consortium name="EnsemblMetazoa"/>
        </authorList>
    </citation>
    <scope>IDENTIFICATION</scope>
</reference>
<keyword evidence="2" id="KW-0812">Transmembrane</keyword>
<keyword evidence="2" id="KW-0472">Membrane</keyword>
<keyword evidence="4" id="KW-1185">Reference proteome</keyword>
<dbReference type="RefSeq" id="XP_030837245.1">
    <property type="nucleotide sequence ID" value="XM_030981385.1"/>
</dbReference>
<feature type="region of interest" description="Disordered" evidence="1">
    <location>
        <begin position="101"/>
        <end position="121"/>
    </location>
</feature>
<dbReference type="AlphaFoldDB" id="A0A7M7NIS3"/>
<feature type="compositionally biased region" description="Low complexity" evidence="1">
    <location>
        <begin position="254"/>
        <end position="272"/>
    </location>
</feature>
<evidence type="ECO:0000313" key="3">
    <source>
        <dbReference type="EnsemblMetazoa" id="XP_030837245"/>
    </source>
</evidence>
<evidence type="ECO:0000256" key="1">
    <source>
        <dbReference type="SAM" id="MobiDB-lite"/>
    </source>
</evidence>
<accession>A0A7M7NIS3</accession>
<evidence type="ECO:0000313" key="4">
    <source>
        <dbReference type="Proteomes" id="UP000007110"/>
    </source>
</evidence>
<dbReference type="KEGG" id="spu:115922473"/>
<dbReference type="Proteomes" id="UP000007110">
    <property type="component" value="Unassembled WGS sequence"/>
</dbReference>
<feature type="region of interest" description="Disordered" evidence="1">
    <location>
        <begin position="252"/>
        <end position="273"/>
    </location>
</feature>
<protein>
    <submittedName>
        <fullName evidence="3">Uncharacterized protein</fullName>
    </submittedName>
</protein>
<dbReference type="EnsemblMetazoa" id="XM_030981385">
    <property type="protein sequence ID" value="XP_030837245"/>
    <property type="gene ID" value="LOC115922473"/>
</dbReference>
<dbReference type="InParanoid" id="A0A7M7NIS3"/>
<feature type="transmembrane region" description="Helical" evidence="2">
    <location>
        <begin position="390"/>
        <end position="412"/>
    </location>
</feature>
<organism evidence="3 4">
    <name type="scientific">Strongylocentrotus purpuratus</name>
    <name type="common">Purple sea urchin</name>
    <dbReference type="NCBI Taxonomy" id="7668"/>
    <lineage>
        <taxon>Eukaryota</taxon>
        <taxon>Metazoa</taxon>
        <taxon>Echinodermata</taxon>
        <taxon>Eleutherozoa</taxon>
        <taxon>Echinozoa</taxon>
        <taxon>Echinoidea</taxon>
        <taxon>Euechinoidea</taxon>
        <taxon>Echinacea</taxon>
        <taxon>Camarodonta</taxon>
        <taxon>Echinidea</taxon>
        <taxon>Strongylocentrotidae</taxon>
        <taxon>Strongylocentrotus</taxon>
    </lineage>
</organism>
<proteinExistence type="predicted"/>
<reference evidence="4" key="1">
    <citation type="submission" date="2015-02" db="EMBL/GenBank/DDBJ databases">
        <title>Genome sequencing for Strongylocentrotus purpuratus.</title>
        <authorList>
            <person name="Murali S."/>
            <person name="Liu Y."/>
            <person name="Vee V."/>
            <person name="English A."/>
            <person name="Wang M."/>
            <person name="Skinner E."/>
            <person name="Han Y."/>
            <person name="Muzny D.M."/>
            <person name="Worley K.C."/>
            <person name="Gibbs R.A."/>
        </authorList>
    </citation>
    <scope>NUCLEOTIDE SEQUENCE</scope>
</reference>
<sequence length="455" mass="48016">MTRITAGILDAKSASATISDTVDSLATTSPDASIKLLGDFNHRRLQNTLPNYHQVVDCATRGNNFMDRCYCSIRDAYEVNVRHVAALMCFSEVGYADNTTNTGPTKTTGATTNGPTTTVDPTATTAINLTTTGPKTTTGNMTTAFSDMTATASNMTTAFTNMSTTASNMTTAFTNMPTTASNMTITGPITTASNMTTIGPTTTAGNMTTAFSDITTTASNMTTTFSNMTTAVSNMTTSESTTASDMTTAVSNMTTESGTTSTTTSVTSGGTEAPEARWQVKDKNGKLCMIMYFDGTITDVALLSSSVTGDFPDVPLGDYYICGHFNYSFGYFQLNLTKPSLQPFVQKTKGGDSLGQPYVCGPGHSVSDSDSDGDIDIGDIDIGDIDIGDIIGIIAGVIMSIIVGTGVVEYVFRWGRYDGTVGLGDVTLAKLMVTSAASMERKQKRLRLDPPDLEI</sequence>
<keyword evidence="2" id="KW-1133">Transmembrane helix</keyword>
<dbReference type="GeneID" id="115922473"/>